<evidence type="ECO:0000313" key="3">
    <source>
        <dbReference type="Proteomes" id="UP001215712"/>
    </source>
</evidence>
<feature type="compositionally biased region" description="Polar residues" evidence="1">
    <location>
        <begin position="11"/>
        <end position="23"/>
    </location>
</feature>
<feature type="region of interest" description="Disordered" evidence="1">
    <location>
        <begin position="156"/>
        <end position="251"/>
    </location>
</feature>
<dbReference type="EMBL" id="JAQJAN010000003">
    <property type="protein sequence ID" value="KAJ5734499.1"/>
    <property type="molecule type" value="Genomic_DNA"/>
</dbReference>
<organism evidence="2 3">
    <name type="scientific">Penicillium malachiteum</name>
    <dbReference type="NCBI Taxonomy" id="1324776"/>
    <lineage>
        <taxon>Eukaryota</taxon>
        <taxon>Fungi</taxon>
        <taxon>Dikarya</taxon>
        <taxon>Ascomycota</taxon>
        <taxon>Pezizomycotina</taxon>
        <taxon>Eurotiomycetes</taxon>
        <taxon>Eurotiomycetidae</taxon>
        <taxon>Eurotiales</taxon>
        <taxon>Aspergillaceae</taxon>
        <taxon>Penicillium</taxon>
    </lineage>
</organism>
<feature type="compositionally biased region" description="Low complexity" evidence="1">
    <location>
        <begin position="519"/>
        <end position="540"/>
    </location>
</feature>
<feature type="region of interest" description="Disordered" evidence="1">
    <location>
        <begin position="1"/>
        <end position="139"/>
    </location>
</feature>
<feature type="compositionally biased region" description="Low complexity" evidence="1">
    <location>
        <begin position="214"/>
        <end position="231"/>
    </location>
</feature>
<accession>A0AAD6MZG3</accession>
<feature type="compositionally biased region" description="Low complexity" evidence="1">
    <location>
        <begin position="31"/>
        <end position="44"/>
    </location>
</feature>
<feature type="compositionally biased region" description="Basic residues" evidence="1">
    <location>
        <begin position="232"/>
        <end position="243"/>
    </location>
</feature>
<evidence type="ECO:0000313" key="2">
    <source>
        <dbReference type="EMBL" id="KAJ5734499.1"/>
    </source>
</evidence>
<name>A0AAD6MZG3_9EURO</name>
<protein>
    <submittedName>
        <fullName evidence="2">Uncharacterized protein</fullName>
    </submittedName>
</protein>
<dbReference type="AlphaFoldDB" id="A0AAD6MZG3"/>
<feature type="compositionally biased region" description="Low complexity" evidence="1">
    <location>
        <begin position="483"/>
        <end position="505"/>
    </location>
</feature>
<proteinExistence type="predicted"/>
<feature type="compositionally biased region" description="Low complexity" evidence="1">
    <location>
        <begin position="605"/>
        <end position="616"/>
    </location>
</feature>
<dbReference type="Proteomes" id="UP001215712">
    <property type="component" value="Unassembled WGS sequence"/>
</dbReference>
<sequence length="625" mass="67168">MPPKRAHKSGSGVTVNATTLTLTPSRRSPRSPKAPSPSINNISRSNKHTFSSSPSSEDIRFYYPKTPPSTKTVKTTSSSPDIPSTRRRKFQARPSRLSTVHTPVVDSAHSSGEVSRRTRRVTTLNTPNHPLSDHEVPDSVVSTGWTFDQYMSGYDTTMDPTSPSAASSKTTRSSARVRKPTSRAVEASMEPKKQTRRGPATPATTTTTKDETSESSTSQAQAPAKATTQKASKGKKGNNKKAAKVQASPDDDEMDIEAAGLLLYKVALEALSPDFVLPADPEWELNNARFNYFQNKTGVQRIREATPHDDDDDQQPDLYGSEADTGICKFKKTSEPSVAPDGYLQLGVVNSSGEEVFIHPAECSPYWMPRTYGDESLPYPPVRVRSSEQELKDTTLGFPPLIGDRNTPFDVQSQFVAEALTAEEQARVQARDELRQNAAAAIPDASEPRKARAKRRQSAPATQGDDQSADVDEPKPKRRRGGTRASMPSASASTSTSTDNSTGHSATTPSAKKPKGQKKTATPKSTKATAKKTSSVSDAADQTASSEAQAAGDDFQRPIIRLKLSAPKPEVQGSTEPSSQQPAEPPRVASDAEGESTPAGRKRAAPAAKKSTPRGSGRSRGRGRG</sequence>
<reference evidence="2" key="1">
    <citation type="journal article" date="2023" name="IMA Fungus">
        <title>Comparative genomic study of the Penicillium genus elucidates a diverse pangenome and 15 lateral gene transfer events.</title>
        <authorList>
            <person name="Petersen C."/>
            <person name="Sorensen T."/>
            <person name="Nielsen M.R."/>
            <person name="Sondergaard T.E."/>
            <person name="Sorensen J.L."/>
            <person name="Fitzpatrick D.A."/>
            <person name="Frisvad J.C."/>
            <person name="Nielsen K.L."/>
        </authorList>
    </citation>
    <scope>NUCLEOTIDE SEQUENCE</scope>
    <source>
        <strain evidence="2">IBT 17514</strain>
    </source>
</reference>
<feature type="compositionally biased region" description="Low complexity" evidence="1">
    <location>
        <begin position="160"/>
        <end position="174"/>
    </location>
</feature>
<gene>
    <name evidence="2" type="ORF">N7493_003285</name>
</gene>
<comment type="caution">
    <text evidence="2">The sequence shown here is derived from an EMBL/GenBank/DDBJ whole genome shotgun (WGS) entry which is preliminary data.</text>
</comment>
<feature type="region of interest" description="Disordered" evidence="1">
    <location>
        <begin position="439"/>
        <end position="625"/>
    </location>
</feature>
<feature type="compositionally biased region" description="Polar residues" evidence="1">
    <location>
        <begin position="572"/>
        <end position="582"/>
    </location>
</feature>
<feature type="compositionally biased region" description="Low complexity" evidence="1">
    <location>
        <begin position="68"/>
        <end position="80"/>
    </location>
</feature>
<reference evidence="2" key="2">
    <citation type="submission" date="2023-01" db="EMBL/GenBank/DDBJ databases">
        <authorList>
            <person name="Petersen C."/>
        </authorList>
    </citation>
    <scope>NUCLEOTIDE SEQUENCE</scope>
    <source>
        <strain evidence="2">IBT 17514</strain>
    </source>
</reference>
<evidence type="ECO:0000256" key="1">
    <source>
        <dbReference type="SAM" id="MobiDB-lite"/>
    </source>
</evidence>
<keyword evidence="3" id="KW-1185">Reference proteome</keyword>